<feature type="domain" description="OmpR/PhoB-type" evidence="4">
    <location>
        <begin position="1"/>
        <end position="103"/>
    </location>
</feature>
<feature type="DNA-binding region" description="OmpR/PhoB-type" evidence="2">
    <location>
        <begin position="1"/>
        <end position="103"/>
    </location>
</feature>
<dbReference type="Pfam" id="PF00486">
    <property type="entry name" value="Trans_reg_C"/>
    <property type="match status" value="1"/>
</dbReference>
<dbReference type="EMBL" id="LS483469">
    <property type="protein sequence ID" value="SQI46365.1"/>
    <property type="molecule type" value="Genomic_DNA"/>
</dbReference>
<dbReference type="EMBL" id="CP065673">
    <property type="protein sequence ID" value="QPS18634.1"/>
    <property type="molecule type" value="Genomic_DNA"/>
</dbReference>
<dbReference type="Proteomes" id="UP000594967">
    <property type="component" value="Chromosome"/>
</dbReference>
<gene>
    <name evidence="5" type="ORF">I6G64_13515</name>
    <name evidence="6" type="ORF">NCTC12961_05742</name>
</gene>
<reference evidence="6 7" key="1">
    <citation type="submission" date="2018-06" db="EMBL/GenBank/DDBJ databases">
        <authorList>
            <consortium name="Pathogen Informatics"/>
            <person name="Doyle S."/>
        </authorList>
    </citation>
    <scope>NUCLEOTIDE SEQUENCE [LARGE SCALE GENOMIC DNA]</scope>
    <source>
        <strain evidence="6 7">NCTC12961</strain>
    </source>
</reference>
<proteinExistence type="predicted"/>
<sequence>MKFIINKRIIFHEDKSSIELLDDTIEPVMLTATLCRVLSLLVKNNNLLLTREFLLSNGWDEYGKSSSHSNLNNYISMIRKIFNAFGESEIIVTVPRQGFMFSADEVNTVDGESSLSSVSGDLPAPAAEIKWRPAGLVSLVLAAMAILMVTAYPFFDQYQPVKHSEIGKIDLCSVEVLTTSHYVKHTDDELEKVKPLIESAKFNCKVPATIYYFNTKMLVSRAGMNNAISFLSYCPASRLEGVEAQCENAHEIIEKRQL</sequence>
<dbReference type="GO" id="GO:0000160">
    <property type="term" value="P:phosphorelay signal transduction system"/>
    <property type="evidence" value="ECO:0007669"/>
    <property type="project" value="InterPro"/>
</dbReference>
<name>A0A2X4Y2R3_SERPL</name>
<dbReference type="PROSITE" id="PS51755">
    <property type="entry name" value="OMPR_PHOB"/>
    <property type="match status" value="1"/>
</dbReference>
<dbReference type="Gene3D" id="1.10.10.10">
    <property type="entry name" value="Winged helix-like DNA-binding domain superfamily/Winged helix DNA-binding domain"/>
    <property type="match status" value="1"/>
</dbReference>
<evidence type="ECO:0000256" key="1">
    <source>
        <dbReference type="ARBA" id="ARBA00023125"/>
    </source>
</evidence>
<evidence type="ECO:0000256" key="3">
    <source>
        <dbReference type="SAM" id="Phobius"/>
    </source>
</evidence>
<dbReference type="Proteomes" id="UP000248897">
    <property type="component" value="Chromosome 1"/>
</dbReference>
<evidence type="ECO:0000313" key="5">
    <source>
        <dbReference type="EMBL" id="QPS18634.1"/>
    </source>
</evidence>
<feature type="transmembrane region" description="Helical" evidence="3">
    <location>
        <begin position="136"/>
        <end position="155"/>
    </location>
</feature>
<dbReference type="GO" id="GO:0003677">
    <property type="term" value="F:DNA binding"/>
    <property type="evidence" value="ECO:0007669"/>
    <property type="project" value="UniProtKB-UniRule"/>
</dbReference>
<dbReference type="SUPFAM" id="SSF46894">
    <property type="entry name" value="C-terminal effector domain of the bipartite response regulators"/>
    <property type="match status" value="1"/>
</dbReference>
<protein>
    <submittedName>
        <fullName evidence="6">Transcriptional regulatory protein, C terminal</fullName>
    </submittedName>
    <submittedName>
        <fullName evidence="5">Winged helix-turn-helix domain-containing protein</fullName>
    </submittedName>
</protein>
<dbReference type="RefSeq" id="WP_063200768.1">
    <property type="nucleotide sequence ID" value="NZ_CAMITG010000008.1"/>
</dbReference>
<dbReference type="GO" id="GO:0006355">
    <property type="term" value="P:regulation of DNA-templated transcription"/>
    <property type="evidence" value="ECO:0007669"/>
    <property type="project" value="InterPro"/>
</dbReference>
<dbReference type="AlphaFoldDB" id="A0A2X4Y2R3"/>
<evidence type="ECO:0000313" key="8">
    <source>
        <dbReference type="Proteomes" id="UP000594967"/>
    </source>
</evidence>
<evidence type="ECO:0000259" key="4">
    <source>
        <dbReference type="PROSITE" id="PS51755"/>
    </source>
</evidence>
<accession>A0A2X4Y2R3</accession>
<dbReference type="InterPro" id="IPR001867">
    <property type="entry name" value="OmpR/PhoB-type_DNA-bd"/>
</dbReference>
<evidence type="ECO:0000313" key="7">
    <source>
        <dbReference type="Proteomes" id="UP000248897"/>
    </source>
</evidence>
<dbReference type="SMART" id="SM00862">
    <property type="entry name" value="Trans_reg_C"/>
    <property type="match status" value="1"/>
</dbReference>
<organism evidence="6 7">
    <name type="scientific">Serratia plymuthica</name>
    <dbReference type="NCBI Taxonomy" id="82996"/>
    <lineage>
        <taxon>Bacteria</taxon>
        <taxon>Pseudomonadati</taxon>
        <taxon>Pseudomonadota</taxon>
        <taxon>Gammaproteobacteria</taxon>
        <taxon>Enterobacterales</taxon>
        <taxon>Yersiniaceae</taxon>
        <taxon>Serratia</taxon>
    </lineage>
</organism>
<reference evidence="5 8" key="2">
    <citation type="submission" date="2020-12" db="EMBL/GenBank/DDBJ databases">
        <title>FDA dAtabase for Regulatory Grade micrObial Sequences (FDA-ARGOS): Supporting development and validation of Infectious Disease Dx tests.</title>
        <authorList>
            <person name="Sproer C."/>
            <person name="Gronow S."/>
            <person name="Severitt S."/>
            <person name="Schroder I."/>
            <person name="Tallon L."/>
            <person name="Sadzewicz L."/>
            <person name="Zhao X."/>
            <person name="Boylan J."/>
            <person name="Ott S."/>
            <person name="Bowen H."/>
            <person name="Vavikolanu K."/>
            <person name="Mehta A."/>
            <person name="Aluvathingal J."/>
            <person name="Nadendla S."/>
            <person name="Lowell S."/>
            <person name="Myers T."/>
            <person name="Yan Y."/>
            <person name="Sichtig H."/>
        </authorList>
    </citation>
    <scope>NUCLEOTIDE SEQUENCE [LARGE SCALE GENOMIC DNA]</scope>
    <source>
        <strain evidence="5 8">FDAARGOS_907</strain>
    </source>
</reference>
<keyword evidence="1 2" id="KW-0238">DNA-binding</keyword>
<evidence type="ECO:0000256" key="2">
    <source>
        <dbReference type="PROSITE-ProRule" id="PRU01091"/>
    </source>
</evidence>
<keyword evidence="3" id="KW-1133">Transmembrane helix</keyword>
<keyword evidence="3" id="KW-0472">Membrane</keyword>
<dbReference type="InterPro" id="IPR036388">
    <property type="entry name" value="WH-like_DNA-bd_sf"/>
</dbReference>
<keyword evidence="3" id="KW-0812">Transmembrane</keyword>
<evidence type="ECO:0000313" key="6">
    <source>
        <dbReference type="EMBL" id="SQI46365.1"/>
    </source>
</evidence>
<keyword evidence="8" id="KW-1185">Reference proteome</keyword>
<dbReference type="InterPro" id="IPR016032">
    <property type="entry name" value="Sig_transdc_resp-reg_C-effctor"/>
</dbReference>